<dbReference type="OrthoDB" id="1036575at2"/>
<accession>A0A1M7QGZ1</accession>
<gene>
    <name evidence="4" type="ORF">SAMN04488057_11815</name>
</gene>
<dbReference type="Pfam" id="PF18925">
    <property type="entry name" value="DUF5675"/>
    <property type="match status" value="1"/>
</dbReference>
<keyword evidence="2" id="KW-0812">Transmembrane</keyword>
<keyword evidence="2" id="KW-0472">Membrane</keyword>
<keyword evidence="2" id="KW-1133">Transmembrane helix</keyword>
<evidence type="ECO:0000256" key="1">
    <source>
        <dbReference type="SAM" id="MobiDB-lite"/>
    </source>
</evidence>
<evidence type="ECO:0000313" key="5">
    <source>
        <dbReference type="Proteomes" id="UP000184513"/>
    </source>
</evidence>
<feature type="region of interest" description="Disordered" evidence="1">
    <location>
        <begin position="59"/>
        <end position="80"/>
    </location>
</feature>
<reference evidence="4 5" key="1">
    <citation type="submission" date="2016-11" db="EMBL/GenBank/DDBJ databases">
        <authorList>
            <person name="Jaros S."/>
            <person name="Januszkiewicz K."/>
            <person name="Wedrychowicz H."/>
        </authorList>
    </citation>
    <scope>NUCLEOTIDE SEQUENCE [LARGE SCALE GENOMIC DNA]</scope>
    <source>
        <strain evidence="4 5">CGMCC 1.6102</strain>
    </source>
</reference>
<dbReference type="InterPro" id="IPR043732">
    <property type="entry name" value="DUF5675"/>
</dbReference>
<sequence length="275" mass="31782">MKRFTGLVLIALVLLAIAFFIYNPEILGEIWMWLVGLIGYLIYFFNKAADTLKNAFKTPEPDTAQSKDEQKSSGTDTLLTKLSKNEPDIEGLENLLAKSQPQMDSLSQENLTLLRYMDDGYTTLGLLFIEGQFFAYTLEDTHRDEKVSGNTRIPAGRYPLSYNRNLTDLTRRYRNRFPWFEYHIEIMDIPNYDLVYIHIGNTHQDTRGCILLADGVNAASPEKMVSYSRKAYERFYRSIYPRVKANIPLAIRIFDENWIKMAKIKANEAHALPQN</sequence>
<organism evidence="4 5">
    <name type="scientific">Cyclobacterium lianum</name>
    <dbReference type="NCBI Taxonomy" id="388280"/>
    <lineage>
        <taxon>Bacteria</taxon>
        <taxon>Pseudomonadati</taxon>
        <taxon>Bacteroidota</taxon>
        <taxon>Cytophagia</taxon>
        <taxon>Cytophagales</taxon>
        <taxon>Cyclobacteriaceae</taxon>
        <taxon>Cyclobacterium</taxon>
    </lineage>
</organism>
<dbReference type="EMBL" id="FRCY01000018">
    <property type="protein sequence ID" value="SHN30278.1"/>
    <property type="molecule type" value="Genomic_DNA"/>
</dbReference>
<dbReference type="AlphaFoldDB" id="A0A1M7QGZ1"/>
<feature type="domain" description="DUF5675" evidence="3">
    <location>
        <begin position="112"/>
        <end position="239"/>
    </location>
</feature>
<dbReference type="Proteomes" id="UP000184513">
    <property type="component" value="Unassembled WGS sequence"/>
</dbReference>
<dbReference type="RefSeq" id="WP_073097420.1">
    <property type="nucleotide sequence ID" value="NZ_FRCY01000018.1"/>
</dbReference>
<dbReference type="STRING" id="388280.SAMN04488057_11815"/>
<proteinExistence type="predicted"/>
<evidence type="ECO:0000256" key="2">
    <source>
        <dbReference type="SAM" id="Phobius"/>
    </source>
</evidence>
<keyword evidence="5" id="KW-1185">Reference proteome</keyword>
<protein>
    <recommendedName>
        <fullName evidence="3">DUF5675 domain-containing protein</fullName>
    </recommendedName>
</protein>
<evidence type="ECO:0000313" key="4">
    <source>
        <dbReference type="EMBL" id="SHN30278.1"/>
    </source>
</evidence>
<feature type="transmembrane region" description="Helical" evidence="2">
    <location>
        <begin position="30"/>
        <end position="46"/>
    </location>
</feature>
<name>A0A1M7QGZ1_9BACT</name>
<evidence type="ECO:0000259" key="3">
    <source>
        <dbReference type="Pfam" id="PF18925"/>
    </source>
</evidence>